<protein>
    <recommendedName>
        <fullName evidence="3">Phosphoinositide phospholipase C</fullName>
        <ecNumber evidence="3">3.1.4.11</ecNumber>
    </recommendedName>
</protein>
<dbReference type="SMART" id="SM00148">
    <property type="entry name" value="PLCXc"/>
    <property type="match status" value="1"/>
</dbReference>
<comment type="catalytic activity">
    <reaction evidence="3">
        <text>a 1,2-diacyl-sn-glycero-3-phospho-(1D-myo-inositol-4,5-bisphosphate) + H2O = 1D-myo-inositol 1,4,5-trisphosphate + a 1,2-diacyl-sn-glycerol + H(+)</text>
        <dbReference type="Rhea" id="RHEA:33179"/>
        <dbReference type="ChEBI" id="CHEBI:15377"/>
        <dbReference type="ChEBI" id="CHEBI:15378"/>
        <dbReference type="ChEBI" id="CHEBI:17815"/>
        <dbReference type="ChEBI" id="CHEBI:58456"/>
        <dbReference type="ChEBI" id="CHEBI:203600"/>
        <dbReference type="EC" id="3.1.4.11"/>
    </reaction>
</comment>
<dbReference type="SUPFAM" id="SSF56104">
    <property type="entry name" value="SAICAR synthase-like"/>
    <property type="match status" value="1"/>
</dbReference>
<dbReference type="PROSITE" id="PS50007">
    <property type="entry name" value="PIPLC_X_DOMAIN"/>
    <property type="match status" value="1"/>
</dbReference>
<dbReference type="Pfam" id="PF00388">
    <property type="entry name" value="PI-PLC-X"/>
    <property type="match status" value="1"/>
</dbReference>
<sequence length="1679" mass="187504">MSHRVAKAVGSLPLALLRFLRHLLQSRRWKLLTCSILLTLWWRRFHRPGHFRSALLAADFRMERKKSSKEAKKAPASVAESRCAELTEAIFCAFREAKDSPETSLVAQMRTGKECQLQCLAPDHFRRLRSLWNLQENLYWASLAEELRGGSPESSGKSGSLFWVSQNRLLVLKTVERLEMKTLLQCLPRYEQHFTTNRNSLLCRFFGAYEVQLGRRRVQLVVMNNAFPYTLQPDVVYDLKGTTEDRWVSPRPGVVLKDLNFADKIIGIPDLKQKAALLQAVKRDSQFLRGLRVMDYSLCLGVHYCDGSYPDLDCITSDEGISSCLAVLKGYEPKYQCTLLRTDAAEKVVYFIAIIDILQQFTLRKAIAHTIKSLSLGWLHEIDTAPPAYYARRFKTSFSGKVQSFREPEDRVTRFARRLRLGIDSGTIPCPTFINPSINTDSWDVTLDEAVDFAVRCGGHLTVARQGFLRSRMEEVEAFLDMDRHALIFQEMARSFGGNRRPTSSVACYKIRRVYLTIVCHRPRDLYCMSCGSHIKMEAEPNESRGFIVEADGEALRFTAPSRRQAVLWATALEVAAGYVEANVEDTREARAVSSTDGEVNGMDGTGFLSRSASESRAAVLGSLDDFFEAAGLQPVLAASRHARLGLLEPYLLGPEAERRWQKRRLKWIFGFIDADGTGSLPVHHINLLWHELNINPQEGQHVLSAVLRQEKQGRRAGGGRQIGGGRVVNLQDWAKMLTLVDDKHVKAVYRAVRMDLCDWQRSASIGSNNDEELALSNKFGQEHIGVDSLARFFTHVQRVWPPPSLQQVQRLLLRLPTPLAKEQSLSLEAFAQLLCSPGNALADPAKRSLFQDMTQPLFAYFVDTSHNTYLEGNQLSSRSSVLRYVEVLRAGCRSVEVDVWDGADGEPVVKHGYTVTTEILFQDVIQAIADHAFVASEYPVIISIEQHCCALQRVRQAQIMSEVLGDQLLRAITKSDFSGAKHIKDEQRQQIDPSHWFDLSPWSARHRFLVKSSLGCCERCRRPLPVYDRCVALPTRKLLQKLVEREVIDGDGSPAASPRSPTSHEAVYPWFVASGTAAKVQKLEKSIGQDLLCSWTSEHLSRVYPEGTRISSGNVDPIPMWLSGVQMVALNYQTSDTGLLLNQGLFRHYNGSCGYVLKPSFIPSIRSATKLWLRICCGHRLPRPDEPGTAEVSSPMVSVALHPGGQVSQTPAVQQDGYHPVFNHSVVLEISDSALHILTFEVFDKGRAMASSALNLDAVREGYRWLALQNPQGHSIPRCGLLVKVQFLEASKAGALASKVLNQDMTWDTLQMSIRVENLVPALKPDGQVQFLRAQEVVWVPPSFVEILPADFLTSWLGCAPIAADQIGKAVWHPLWLSLRQIDARMLELRRKQLESALRIQEKPAAMAVKLLAALGLWASPMECANGVPASTPTTVGPRPKGQVQPGALQATTRDAGREAWVPRLPMVQTWPVFWTARQEVVAASSVHWPDESWSQLSPAVRDILEGSLAGERRQALHADLLPLTLGGPAAFGTALPEIEGATEREVRAARGCLQFAKRQMPQTAIAVQDAISRKMQQWQLESVKGLSPSTAQQVVALSHWAMESNNWTVITHALAGDTEPQLLPIAEVHMRSEDLASLEKLSGVKLPYVSALYSAASQDGGKWEAFWQRCGLRPKRV</sequence>
<keyword evidence="2" id="KW-0547">Nucleotide-binding</keyword>
<dbReference type="CDD" id="cd08558">
    <property type="entry name" value="PI-PLCc_eukaryota"/>
    <property type="match status" value="1"/>
</dbReference>
<dbReference type="PROSITE" id="PS50008">
    <property type="entry name" value="PIPLC_Y_DOMAIN"/>
    <property type="match status" value="1"/>
</dbReference>
<dbReference type="CDD" id="cd00275">
    <property type="entry name" value="C2_PLC_like"/>
    <property type="match status" value="1"/>
</dbReference>
<feature type="domain" description="PIPK" evidence="6">
    <location>
        <begin position="48"/>
        <end position="402"/>
    </location>
</feature>
<evidence type="ECO:0000259" key="6">
    <source>
        <dbReference type="PROSITE" id="PS51455"/>
    </source>
</evidence>
<dbReference type="Proteomes" id="UP001152797">
    <property type="component" value="Unassembled WGS sequence"/>
</dbReference>
<evidence type="ECO:0000256" key="1">
    <source>
        <dbReference type="ARBA" id="ARBA00023224"/>
    </source>
</evidence>
<reference evidence="7" key="1">
    <citation type="submission" date="2022-10" db="EMBL/GenBank/DDBJ databases">
        <authorList>
            <person name="Chen Y."/>
            <person name="Dougan E. K."/>
            <person name="Chan C."/>
            <person name="Rhodes N."/>
            <person name="Thang M."/>
        </authorList>
    </citation>
    <scope>NUCLEOTIDE SEQUENCE</scope>
</reference>
<feature type="domain" description="PI-PLC Y-box" evidence="5">
    <location>
        <begin position="1073"/>
        <end position="1163"/>
    </location>
</feature>
<keyword evidence="2" id="KW-0067">ATP-binding</keyword>
<dbReference type="SMART" id="SM00330">
    <property type="entry name" value="PIPKc"/>
    <property type="match status" value="1"/>
</dbReference>
<keyword evidence="1" id="KW-0807">Transducer</keyword>
<accession>A0A9P1CPQ0</accession>
<dbReference type="SMART" id="SM00239">
    <property type="entry name" value="C2"/>
    <property type="match status" value="1"/>
</dbReference>
<dbReference type="Pfam" id="PF00387">
    <property type="entry name" value="PI-PLC-Y"/>
    <property type="match status" value="1"/>
</dbReference>
<keyword evidence="9" id="KW-1185">Reference proteome</keyword>
<dbReference type="CDD" id="cd00139">
    <property type="entry name" value="PIPKc"/>
    <property type="match status" value="1"/>
</dbReference>
<keyword evidence="2" id="KW-0418">Kinase</keyword>
<keyword evidence="3" id="KW-0442">Lipid degradation</keyword>
<dbReference type="SUPFAM" id="SSF51695">
    <property type="entry name" value="PLC-like phosphodiesterases"/>
    <property type="match status" value="1"/>
</dbReference>
<dbReference type="OrthoDB" id="269822at2759"/>
<keyword evidence="2" id="KW-0808">Transferase</keyword>
<gene>
    <name evidence="7" type="ORF">C1SCF055_LOCUS21796</name>
</gene>
<evidence type="ECO:0000256" key="3">
    <source>
        <dbReference type="RuleBase" id="RU361133"/>
    </source>
</evidence>
<dbReference type="InterPro" id="IPR001711">
    <property type="entry name" value="PLipase_C_Pinositol-sp_Y"/>
</dbReference>
<reference evidence="8 9" key="2">
    <citation type="submission" date="2024-05" db="EMBL/GenBank/DDBJ databases">
        <authorList>
            <person name="Chen Y."/>
            <person name="Shah S."/>
            <person name="Dougan E. K."/>
            <person name="Thang M."/>
            <person name="Chan C."/>
        </authorList>
    </citation>
    <scope>NUCLEOTIDE SEQUENCE [LARGE SCALE GENOMIC DNA]</scope>
</reference>
<dbReference type="InterPro" id="IPR002498">
    <property type="entry name" value="PInositol-4-P-4/5-kinase_core"/>
</dbReference>
<dbReference type="PRINTS" id="PR00390">
    <property type="entry name" value="PHPHLIPASEC"/>
</dbReference>
<dbReference type="PROSITE" id="PS51455">
    <property type="entry name" value="PIPK"/>
    <property type="match status" value="1"/>
</dbReference>
<dbReference type="Pfam" id="PF00168">
    <property type="entry name" value="C2"/>
    <property type="match status" value="1"/>
</dbReference>
<dbReference type="GO" id="GO:0016042">
    <property type="term" value="P:lipid catabolic process"/>
    <property type="evidence" value="ECO:0007669"/>
    <property type="project" value="UniProtKB-KW"/>
</dbReference>
<dbReference type="InterPro" id="IPR027483">
    <property type="entry name" value="PInositol-4-P-4/5-kinase_C_sf"/>
</dbReference>
<evidence type="ECO:0000313" key="7">
    <source>
        <dbReference type="EMBL" id="CAI3995206.1"/>
    </source>
</evidence>
<dbReference type="Gene3D" id="3.30.810.10">
    <property type="entry name" value="2-Layer Sandwich"/>
    <property type="match status" value="1"/>
</dbReference>
<dbReference type="EMBL" id="CAMXCT030002046">
    <property type="protein sequence ID" value="CAL4782518.1"/>
    <property type="molecule type" value="Genomic_DNA"/>
</dbReference>
<dbReference type="InterPro" id="IPR000008">
    <property type="entry name" value="C2_dom"/>
</dbReference>
<dbReference type="EMBL" id="CAMXCT020002046">
    <property type="protein sequence ID" value="CAL1148581.1"/>
    <property type="molecule type" value="Genomic_DNA"/>
</dbReference>
<dbReference type="GO" id="GO:0005524">
    <property type="term" value="F:ATP binding"/>
    <property type="evidence" value="ECO:0007669"/>
    <property type="project" value="UniProtKB-UniRule"/>
</dbReference>
<dbReference type="EC" id="3.1.4.11" evidence="3"/>
<dbReference type="InterPro" id="IPR035892">
    <property type="entry name" value="C2_domain_sf"/>
</dbReference>
<dbReference type="InterPro" id="IPR027484">
    <property type="entry name" value="PInositol-4-P-5-kinase_N"/>
</dbReference>
<dbReference type="GO" id="GO:0052742">
    <property type="term" value="F:phosphatidylinositol kinase activity"/>
    <property type="evidence" value="ECO:0007669"/>
    <property type="project" value="InterPro"/>
</dbReference>
<dbReference type="EMBL" id="CAMXCT010002046">
    <property type="protein sequence ID" value="CAI3995206.1"/>
    <property type="molecule type" value="Genomic_DNA"/>
</dbReference>
<dbReference type="Gene3D" id="3.30.800.10">
    <property type="entry name" value="Phosphatidylinositol Phosphate Kinase II Beta"/>
    <property type="match status" value="1"/>
</dbReference>
<name>A0A9P1CPQ0_9DINO</name>
<dbReference type="GO" id="GO:0035556">
    <property type="term" value="P:intracellular signal transduction"/>
    <property type="evidence" value="ECO:0007669"/>
    <property type="project" value="InterPro"/>
</dbReference>
<dbReference type="Gene3D" id="2.60.40.150">
    <property type="entry name" value="C2 domain"/>
    <property type="match status" value="1"/>
</dbReference>
<dbReference type="SUPFAM" id="SSF49562">
    <property type="entry name" value="C2 domain (Calcium/lipid-binding domain, CaLB)"/>
    <property type="match status" value="1"/>
</dbReference>
<dbReference type="InterPro" id="IPR017946">
    <property type="entry name" value="PLC-like_Pdiesterase_TIM-brl"/>
</dbReference>
<dbReference type="Pfam" id="PF01504">
    <property type="entry name" value="PIP5K"/>
    <property type="match status" value="2"/>
</dbReference>
<evidence type="ECO:0000259" key="5">
    <source>
        <dbReference type="PROSITE" id="PS50008"/>
    </source>
</evidence>
<dbReference type="InterPro" id="IPR001192">
    <property type="entry name" value="PI-PLC_fam"/>
</dbReference>
<comment type="caution">
    <text evidence="7">The sequence shown here is derived from an EMBL/GenBank/DDBJ whole genome shotgun (WGS) entry which is preliminary data.</text>
</comment>
<dbReference type="InterPro" id="IPR000909">
    <property type="entry name" value="PLipase_C_PInositol-sp_X_dom"/>
</dbReference>
<keyword evidence="3" id="KW-0378">Hydrolase</keyword>
<dbReference type="SMART" id="SM00149">
    <property type="entry name" value="PLCYc"/>
    <property type="match status" value="1"/>
</dbReference>
<dbReference type="GO" id="GO:0004435">
    <property type="term" value="F:phosphatidylinositol-4,5-bisphosphate phospholipase C activity"/>
    <property type="evidence" value="ECO:0007669"/>
    <property type="project" value="UniProtKB-EC"/>
</dbReference>
<evidence type="ECO:0000259" key="4">
    <source>
        <dbReference type="PROSITE" id="PS50004"/>
    </source>
</evidence>
<organism evidence="7">
    <name type="scientific">Cladocopium goreaui</name>
    <dbReference type="NCBI Taxonomy" id="2562237"/>
    <lineage>
        <taxon>Eukaryota</taxon>
        <taxon>Sar</taxon>
        <taxon>Alveolata</taxon>
        <taxon>Dinophyceae</taxon>
        <taxon>Suessiales</taxon>
        <taxon>Symbiodiniaceae</taxon>
        <taxon>Cladocopium</taxon>
    </lineage>
</organism>
<proteinExistence type="predicted"/>
<keyword evidence="3" id="KW-0443">Lipid metabolism</keyword>
<evidence type="ECO:0000313" key="9">
    <source>
        <dbReference type="Proteomes" id="UP001152797"/>
    </source>
</evidence>
<dbReference type="PANTHER" id="PTHR10336">
    <property type="entry name" value="PHOSPHOINOSITIDE-SPECIFIC PHOSPHOLIPASE C FAMILY PROTEIN"/>
    <property type="match status" value="1"/>
</dbReference>
<dbReference type="PROSITE" id="PS50004">
    <property type="entry name" value="C2"/>
    <property type="match status" value="1"/>
</dbReference>
<dbReference type="Gene3D" id="3.20.20.190">
    <property type="entry name" value="Phosphatidylinositol (PI) phosphodiesterase"/>
    <property type="match status" value="1"/>
</dbReference>
<evidence type="ECO:0000256" key="2">
    <source>
        <dbReference type="PROSITE-ProRule" id="PRU00781"/>
    </source>
</evidence>
<dbReference type="GO" id="GO:0046488">
    <property type="term" value="P:phosphatidylinositol metabolic process"/>
    <property type="evidence" value="ECO:0007669"/>
    <property type="project" value="UniProtKB-UniRule"/>
</dbReference>
<evidence type="ECO:0000313" key="8">
    <source>
        <dbReference type="EMBL" id="CAL4782518.1"/>
    </source>
</evidence>
<feature type="domain" description="C2" evidence="4">
    <location>
        <begin position="1153"/>
        <end position="1279"/>
    </location>
</feature>